<dbReference type="EMBL" id="MCGR01000125">
    <property type="protein sequence ID" value="ORY44645.1"/>
    <property type="molecule type" value="Genomic_DNA"/>
</dbReference>
<keyword evidence="2" id="KW-1185">Reference proteome</keyword>
<organism evidence="1 2">
    <name type="scientific">Leucosporidium creatinivorum</name>
    <dbReference type="NCBI Taxonomy" id="106004"/>
    <lineage>
        <taxon>Eukaryota</taxon>
        <taxon>Fungi</taxon>
        <taxon>Dikarya</taxon>
        <taxon>Basidiomycota</taxon>
        <taxon>Pucciniomycotina</taxon>
        <taxon>Microbotryomycetes</taxon>
        <taxon>Leucosporidiales</taxon>
        <taxon>Leucosporidium</taxon>
    </lineage>
</organism>
<protein>
    <recommendedName>
        <fullName evidence="3">F-box domain-containing protein</fullName>
    </recommendedName>
</protein>
<comment type="caution">
    <text evidence="1">The sequence shown here is derived from an EMBL/GenBank/DDBJ whole genome shotgun (WGS) entry which is preliminary data.</text>
</comment>
<dbReference type="InParanoid" id="A0A1Y2CEC0"/>
<dbReference type="InterPro" id="IPR032675">
    <property type="entry name" value="LRR_dom_sf"/>
</dbReference>
<reference evidence="1 2" key="1">
    <citation type="submission" date="2016-07" db="EMBL/GenBank/DDBJ databases">
        <title>Pervasive Adenine N6-methylation of Active Genes in Fungi.</title>
        <authorList>
            <consortium name="DOE Joint Genome Institute"/>
            <person name="Mondo S.J."/>
            <person name="Dannebaum R.O."/>
            <person name="Kuo R.C."/>
            <person name="Labutti K."/>
            <person name="Haridas S."/>
            <person name="Kuo A."/>
            <person name="Salamov A."/>
            <person name="Ahrendt S.R."/>
            <person name="Lipzen A."/>
            <person name="Sullivan W."/>
            <person name="Andreopoulos W.B."/>
            <person name="Clum A."/>
            <person name="Lindquist E."/>
            <person name="Daum C."/>
            <person name="Ramamoorthy G.K."/>
            <person name="Gryganskyi A."/>
            <person name="Culley D."/>
            <person name="Magnuson J.K."/>
            <person name="James T.Y."/>
            <person name="O'Malley M.A."/>
            <person name="Stajich J.E."/>
            <person name="Spatafora J.W."/>
            <person name="Visel A."/>
            <person name="Grigoriev I.V."/>
        </authorList>
    </citation>
    <scope>NUCLEOTIDE SEQUENCE [LARGE SCALE GENOMIC DNA]</scope>
    <source>
        <strain evidence="1 2">62-1032</strain>
    </source>
</reference>
<evidence type="ECO:0000313" key="2">
    <source>
        <dbReference type="Proteomes" id="UP000193467"/>
    </source>
</evidence>
<proteinExistence type="predicted"/>
<gene>
    <name evidence="1" type="ORF">BCR35DRAFT_336299</name>
</gene>
<dbReference type="SUPFAM" id="SSF52047">
    <property type="entry name" value="RNI-like"/>
    <property type="match status" value="1"/>
</dbReference>
<name>A0A1Y2CEC0_9BASI</name>
<evidence type="ECO:0000313" key="1">
    <source>
        <dbReference type="EMBL" id="ORY44645.1"/>
    </source>
</evidence>
<dbReference type="Gene3D" id="3.80.10.10">
    <property type="entry name" value="Ribonuclease Inhibitor"/>
    <property type="match status" value="1"/>
</dbReference>
<sequence>MLRDSETPRRLHAALASLTLPSPPSSLNPDMSPPELPYDVLLHIFTELALLRNDRIEGETSSWLLSSTSVDLLSCSLAVELLRTVQTRPELPAWTRVVSVGVDVRDEEWADELSMLLVDIVEKCTNVRTLDLGRLHDCSRIRVYDAVLQSLPHLETLSWNWAWDGRRGSAQNWEGLFTCAELFRILQRHPTLRRLEIRLPSSFHYDPIHLPSTTAPITSLTLQTRDTTLDLSIVGAVGSTLEQLSMYCERAIPSDLALQSLGKTTSTLRHLRLIINIPLNRPAPVIEWLEPLLPHFKMLEKLSVTEDVLPPSALRRLPPSLRWVELIDWTPEIKDYLQDLCSNLLYLEPRDPPTWRDLVVCYDPEQFALHVPRWLGIWLAQICARKGISLTWRTGEATPPLQFFE</sequence>
<accession>A0A1Y2CEC0</accession>
<dbReference type="Proteomes" id="UP000193467">
    <property type="component" value="Unassembled WGS sequence"/>
</dbReference>
<evidence type="ECO:0008006" key="3">
    <source>
        <dbReference type="Google" id="ProtNLM"/>
    </source>
</evidence>
<dbReference type="AlphaFoldDB" id="A0A1Y2CEC0"/>